<feature type="domain" description="GLAA-B beta-barrel" evidence="8">
    <location>
        <begin position="143"/>
        <end position="235"/>
    </location>
</feature>
<dbReference type="Pfam" id="PF23763">
    <property type="entry name" value="Beta-barrel_GLAA-B_I"/>
    <property type="match status" value="1"/>
</dbReference>
<gene>
    <name evidence="10" type="ORF">RS130_23270</name>
</gene>
<evidence type="ECO:0000313" key="11">
    <source>
        <dbReference type="Proteomes" id="UP001247805"/>
    </source>
</evidence>
<evidence type="ECO:0000256" key="7">
    <source>
        <dbReference type="SAM" id="SignalP"/>
    </source>
</evidence>
<dbReference type="InterPro" id="IPR011050">
    <property type="entry name" value="Pectin_lyase_fold/virulence"/>
</dbReference>
<evidence type="ECO:0000256" key="1">
    <source>
        <dbReference type="ARBA" id="ARBA00001255"/>
    </source>
</evidence>
<dbReference type="InterPro" id="IPR057275">
    <property type="entry name" value="Beta-barrel_GLAA-B_I"/>
</dbReference>
<name>A0ABU3T2G6_9ALTE</name>
<dbReference type="RefSeq" id="WP_316027912.1">
    <property type="nucleotide sequence ID" value="NZ_JAWDIO010000002.1"/>
</dbReference>
<dbReference type="InterPro" id="IPR006626">
    <property type="entry name" value="PbH1"/>
</dbReference>
<keyword evidence="11" id="KW-1185">Reference proteome</keyword>
<evidence type="ECO:0000313" key="10">
    <source>
        <dbReference type="EMBL" id="MDU0356428.1"/>
    </source>
</evidence>
<evidence type="ECO:0000256" key="6">
    <source>
        <dbReference type="ARBA" id="ARBA00023295"/>
    </source>
</evidence>
<evidence type="ECO:0000256" key="2">
    <source>
        <dbReference type="ARBA" id="ARBA00001271"/>
    </source>
</evidence>
<dbReference type="EMBL" id="JAWDIO010000002">
    <property type="protein sequence ID" value="MDU0356428.1"/>
    <property type="molecule type" value="Genomic_DNA"/>
</dbReference>
<accession>A0ABU3T2G6</accession>
<comment type="caution">
    <text evidence="10">The sequence shown here is derived from an EMBL/GenBank/DDBJ whole genome shotgun (WGS) entry which is preliminary data.</text>
</comment>
<dbReference type="Pfam" id="PF23764">
    <property type="entry name" value="Beta-barrel_GLAA-B_II"/>
    <property type="match status" value="1"/>
</dbReference>
<keyword evidence="4" id="KW-0677">Repeat</keyword>
<feature type="domain" description="GLAA-B beta-barrel" evidence="9">
    <location>
        <begin position="348"/>
        <end position="415"/>
    </location>
</feature>
<dbReference type="Proteomes" id="UP001247805">
    <property type="component" value="Unassembled WGS sequence"/>
</dbReference>
<evidence type="ECO:0000259" key="9">
    <source>
        <dbReference type="Pfam" id="PF23764"/>
    </source>
</evidence>
<protein>
    <submittedName>
        <fullName evidence="10">Right-handed parallel beta-helix repeat-containing protein</fullName>
    </submittedName>
</protein>
<comment type="catalytic activity">
    <reaction evidence="2">
        <text>Hydrolysis of terminal, non-reducing branched (1-&gt;3)-alpha-D-galactosidic residues, producing free D-galactose.</text>
        <dbReference type="EC" id="3.2.1.n1"/>
    </reaction>
</comment>
<proteinExistence type="predicted"/>
<organism evidence="10 11">
    <name type="scientific">Paraglaciecola aquimarina</name>
    <dbReference type="NCBI Taxonomy" id="1235557"/>
    <lineage>
        <taxon>Bacteria</taxon>
        <taxon>Pseudomonadati</taxon>
        <taxon>Pseudomonadota</taxon>
        <taxon>Gammaproteobacteria</taxon>
        <taxon>Alteromonadales</taxon>
        <taxon>Alteromonadaceae</taxon>
        <taxon>Paraglaciecola</taxon>
    </lineage>
</organism>
<sequence>MKLFSNTAKPLAVLCFSITTMMVTSAQAKQTLVFEATEKDMTPIIRDALDNVTDDEVKLVFKKGVYTFSPEYALSRYSAVTNHGNGMKKVVFPLSDFKSLEIEGNHSEFIFHGQTAPFQLYNNQQVKVSNLTIDWDIPFTFVAEILAVNKEKAYRDIKPWTGTHSWKLQDSKILFPNIDGFNYDYLGSTLAFEKEQKRVVHGGFDRHSKPTKVEDLGNGVLRLHEKLKHYPPVGSLTSSKGDRHSDRYAPAFQVKNSRNIVFDDVTVHHALGMGFLFERSENIKIVNSGVHLRDGAQRLISSTADATHFANCKGDILVENSRFENMLDDGTNVHGTYTIVDKVIDNKTVRVKFGHFEQMGFEFAAKGDDIWFVHQPNVGRAGVATVESVRVINEKYTDIRFTSALPSQLKVGDLLENKTWNPTFTMRGNVIRDHRARNIVIKTPLKIVIEDNHLSSMMSSILFRGETFFWFESGIVEDATIRNNVFEDFAYAGKEHAALYITPRLGKTFDQTQVFDKNIRFENNTIKTFGTRIVWADRVDGLLIQNNTIEQSIDKPVLHPNRPLFEFMHSNNVELKNNSYKGDYGFAVKADEHSKKTLKDDGSIAK</sequence>
<dbReference type="InterPro" id="IPR056441">
    <property type="entry name" value="Beta-barrel_GLAA-B_II"/>
</dbReference>
<keyword evidence="5" id="KW-0378">Hydrolase</keyword>
<comment type="catalytic activity">
    <reaction evidence="1">
        <text>Hydrolysis of terminal, non-reducing alpha-D-galactose residues in alpha-D-galactosides, including galactose oligosaccharides, galactomannans and galactolipids.</text>
        <dbReference type="EC" id="3.2.1.22"/>
    </reaction>
</comment>
<evidence type="ECO:0000256" key="3">
    <source>
        <dbReference type="ARBA" id="ARBA00022729"/>
    </source>
</evidence>
<feature type="chain" id="PRO_5046550900" evidence="7">
    <location>
        <begin position="29"/>
        <end position="606"/>
    </location>
</feature>
<evidence type="ECO:0000256" key="4">
    <source>
        <dbReference type="ARBA" id="ARBA00022737"/>
    </source>
</evidence>
<keyword evidence="6" id="KW-0326">Glycosidase</keyword>
<feature type="signal peptide" evidence="7">
    <location>
        <begin position="1"/>
        <end position="28"/>
    </location>
</feature>
<dbReference type="SUPFAM" id="SSF51126">
    <property type="entry name" value="Pectin lyase-like"/>
    <property type="match status" value="2"/>
</dbReference>
<evidence type="ECO:0000259" key="8">
    <source>
        <dbReference type="Pfam" id="PF23763"/>
    </source>
</evidence>
<dbReference type="SMART" id="SM00710">
    <property type="entry name" value="PbH1"/>
    <property type="match status" value="6"/>
</dbReference>
<evidence type="ECO:0000256" key="5">
    <source>
        <dbReference type="ARBA" id="ARBA00022801"/>
    </source>
</evidence>
<dbReference type="Gene3D" id="2.160.20.10">
    <property type="entry name" value="Single-stranded right-handed beta-helix, Pectin lyase-like"/>
    <property type="match status" value="2"/>
</dbReference>
<reference evidence="10 11" key="1">
    <citation type="submission" date="2023-10" db="EMBL/GenBank/DDBJ databases">
        <title>Glaciecola aquimarina strain GGW-M5 nov., isolated from a coastal seawater.</title>
        <authorList>
            <person name="Bayburt H."/>
            <person name="Kim J.M."/>
            <person name="Choi B.J."/>
            <person name="Jeon C.O."/>
        </authorList>
    </citation>
    <scope>NUCLEOTIDE SEQUENCE [LARGE SCALE GENOMIC DNA]</scope>
    <source>
        <strain evidence="10 11">KCTC 32108</strain>
    </source>
</reference>
<keyword evidence="3 7" id="KW-0732">Signal</keyword>
<dbReference type="InterPro" id="IPR012334">
    <property type="entry name" value="Pectin_lyas_fold"/>
</dbReference>